<dbReference type="InterPro" id="IPR023187">
    <property type="entry name" value="Tscrpt_reg_MarR-type_CS"/>
</dbReference>
<protein>
    <submittedName>
        <fullName evidence="5">Homoprotocatechuate degradation operon regulator HpaR</fullName>
    </submittedName>
</protein>
<dbReference type="Proteomes" id="UP000236345">
    <property type="component" value="Unassembled WGS sequence"/>
</dbReference>
<organism evidence="5 6">
    <name type="scientific">Mixta theicola</name>
    <dbReference type="NCBI Taxonomy" id="1458355"/>
    <lineage>
        <taxon>Bacteria</taxon>
        <taxon>Pseudomonadati</taxon>
        <taxon>Pseudomonadota</taxon>
        <taxon>Gammaproteobacteria</taxon>
        <taxon>Enterobacterales</taxon>
        <taxon>Erwiniaceae</taxon>
        <taxon>Mixta</taxon>
    </lineage>
</organism>
<gene>
    <name evidence="5" type="primary">hpaR</name>
    <name evidence="5" type="ORF">COO59_04005</name>
</gene>
<dbReference type="OrthoDB" id="8588347at2"/>
<evidence type="ECO:0000259" key="4">
    <source>
        <dbReference type="PROSITE" id="PS50995"/>
    </source>
</evidence>
<dbReference type="PANTHER" id="PTHR33164">
    <property type="entry name" value="TRANSCRIPTIONAL REGULATOR, MARR FAMILY"/>
    <property type="match status" value="1"/>
</dbReference>
<dbReference type="Pfam" id="PF01047">
    <property type="entry name" value="MarR"/>
    <property type="match status" value="1"/>
</dbReference>
<evidence type="ECO:0000256" key="1">
    <source>
        <dbReference type="ARBA" id="ARBA00023015"/>
    </source>
</evidence>
<proteinExistence type="predicted"/>
<accession>A0A2K1QDG7</accession>
<dbReference type="InterPro" id="IPR012712">
    <property type="entry name" value="HpaR/FarR"/>
</dbReference>
<keyword evidence="1" id="KW-0805">Transcription regulation</keyword>
<dbReference type="InterPro" id="IPR036390">
    <property type="entry name" value="WH_DNA-bd_sf"/>
</dbReference>
<dbReference type="InterPro" id="IPR000835">
    <property type="entry name" value="HTH_MarR-typ"/>
</dbReference>
<dbReference type="Gene3D" id="1.10.10.10">
    <property type="entry name" value="Winged helix-like DNA-binding domain superfamily/Winged helix DNA-binding domain"/>
    <property type="match status" value="1"/>
</dbReference>
<dbReference type="InterPro" id="IPR039422">
    <property type="entry name" value="MarR/SlyA-like"/>
</dbReference>
<evidence type="ECO:0000256" key="3">
    <source>
        <dbReference type="ARBA" id="ARBA00023163"/>
    </source>
</evidence>
<feature type="domain" description="HTH marR-type" evidence="4">
    <location>
        <begin position="2"/>
        <end position="134"/>
    </location>
</feature>
<dbReference type="GO" id="GO:0045892">
    <property type="term" value="P:negative regulation of DNA-templated transcription"/>
    <property type="evidence" value="ECO:0007669"/>
    <property type="project" value="InterPro"/>
</dbReference>
<dbReference type="GO" id="GO:0006950">
    <property type="term" value="P:response to stress"/>
    <property type="evidence" value="ECO:0007669"/>
    <property type="project" value="TreeGrafter"/>
</dbReference>
<evidence type="ECO:0000256" key="2">
    <source>
        <dbReference type="ARBA" id="ARBA00023125"/>
    </source>
</evidence>
<dbReference type="PROSITE" id="PS01117">
    <property type="entry name" value="HTH_MARR_1"/>
    <property type="match status" value="1"/>
</dbReference>
<keyword evidence="6" id="KW-1185">Reference proteome</keyword>
<dbReference type="AlphaFoldDB" id="A0A2K1QDG7"/>
<dbReference type="PANTHER" id="PTHR33164:SF13">
    <property type="entry name" value="4-HYDROXYPHENYLACETATE CATABOLISM PROTEIN"/>
    <property type="match status" value="1"/>
</dbReference>
<evidence type="ECO:0000313" key="5">
    <source>
        <dbReference type="EMBL" id="PNS13084.1"/>
    </source>
</evidence>
<dbReference type="EMBL" id="NWUO01000002">
    <property type="protein sequence ID" value="PNS13084.1"/>
    <property type="molecule type" value="Genomic_DNA"/>
</dbReference>
<dbReference type="GO" id="GO:0003677">
    <property type="term" value="F:DNA binding"/>
    <property type="evidence" value="ECO:0007669"/>
    <property type="project" value="UniProtKB-KW"/>
</dbReference>
<dbReference type="NCBIfam" id="TIGR02337">
    <property type="entry name" value="HpaR"/>
    <property type="match status" value="1"/>
</dbReference>
<keyword evidence="2" id="KW-0238">DNA-binding</keyword>
<dbReference type="InterPro" id="IPR036388">
    <property type="entry name" value="WH-like_DNA-bd_sf"/>
</dbReference>
<evidence type="ECO:0000313" key="6">
    <source>
        <dbReference type="Proteomes" id="UP000236345"/>
    </source>
</evidence>
<reference evidence="6" key="1">
    <citation type="submission" date="2017-09" db="EMBL/GenBank/DDBJ databases">
        <authorList>
            <person name="Palmer M."/>
            <person name="Steenkamp E.T."/>
            <person name="Coetzee M.P."/>
            <person name="Avontuur J.R."/>
            <person name="Van Zyl E."/>
            <person name="Chan W.-Y."/>
            <person name="Blom J."/>
            <person name="Venter S.N."/>
        </authorList>
    </citation>
    <scope>NUCLEOTIDE SEQUENCE [LARGE SCALE GENOMIC DNA]</scope>
    <source>
        <strain evidence="6">QC88-366</strain>
    </source>
</reference>
<sequence>MHDSLTIALLQARETAMGYFRPILNHHNLTEQQWRIIRILAEHRSLDFLALAKEACILRPSLTGILTRLERDGLVFRLKPLNDQRKLFASLTPQGAALYQEASSEIEAGYQQIEEQFGPQKMKQLKSLLQEFNALQERNVNGPDTEAIEPHNLTG</sequence>
<dbReference type="PROSITE" id="PS50995">
    <property type="entry name" value="HTH_MARR_2"/>
    <property type="match status" value="1"/>
</dbReference>
<name>A0A2K1QDG7_9GAMM</name>
<dbReference type="GO" id="GO:0003700">
    <property type="term" value="F:DNA-binding transcription factor activity"/>
    <property type="evidence" value="ECO:0007669"/>
    <property type="project" value="InterPro"/>
</dbReference>
<comment type="caution">
    <text evidence="5">The sequence shown here is derived from an EMBL/GenBank/DDBJ whole genome shotgun (WGS) entry which is preliminary data.</text>
</comment>
<dbReference type="SUPFAM" id="SSF46785">
    <property type="entry name" value="Winged helix' DNA-binding domain"/>
    <property type="match status" value="1"/>
</dbReference>
<keyword evidence="3" id="KW-0804">Transcription</keyword>
<dbReference type="RefSeq" id="WP_103058551.1">
    <property type="nucleotide sequence ID" value="NZ_BSOF01000026.1"/>
</dbReference>
<dbReference type="SMART" id="SM00347">
    <property type="entry name" value="HTH_MARR"/>
    <property type="match status" value="1"/>
</dbReference>